<name>A0A517DX80_9FIRM</name>
<evidence type="ECO:0000313" key="4">
    <source>
        <dbReference type="Proteomes" id="UP000320776"/>
    </source>
</evidence>
<sequence length="638" mass="73097">MKISACMIAKNEEKVIARCIESYRTAVNEIIVVDTGSTDQTVAIAKNLGAKVFYFNWIDDFAAAKNYAISKAKGDWIIFLDADEYFGENMGGNVRAVLQGLDPIFNSIACKMLNIDQVTGKVFDVMTQVRIFKNNKHIRYILPIHEMLQHKLPGKKIHAFMADAKDIVIYHTGYSCDNRKEKAERNLEVLLRELPQAPMKPGYYQYIADCYFGLEEWEKVIEYTNLFIESKTELSGHNIRPYHNLIDAMLKLDHPSKEVMAVINEAIGKFPYHPLFHFSKGNLLYESQKYDTAFQEYQETLQLHKNYDSLEFNPLPANLWLVYNRLGAISEHRNNCEAAIEYYLESLKLDNNNALCFDRLMMLIRTMAVKDIILCINTLYDLDNEADLDFLADCLVKHAVPQVMAYYISLREKKYPKQDVAVLQMLVANGYYDKAFHALLDYYRQDGDDRLAATAAAVALLSGNEYYVAECVAVLPPVFIKIIKAYCGEERDLLDAGIAAYVQIAQLIILWGTPSALERFVALLVFFPDRVQAAVVTGSRFIQDSYYQQGLCLYDWALEQAMSVNAVISPALYYNRGYCLQRLNEPAAALEAFISAYKLGYHANDIFEFLRWNIQNENDKNRVATVLGEDWKYVDHQI</sequence>
<dbReference type="InterPro" id="IPR011990">
    <property type="entry name" value="TPR-like_helical_dom_sf"/>
</dbReference>
<dbReference type="SMART" id="SM00028">
    <property type="entry name" value="TPR"/>
    <property type="match status" value="4"/>
</dbReference>
<feature type="repeat" description="TPR" evidence="1">
    <location>
        <begin position="274"/>
        <end position="307"/>
    </location>
</feature>
<dbReference type="EMBL" id="CP036259">
    <property type="protein sequence ID" value="QDR81960.1"/>
    <property type="molecule type" value="Genomic_DNA"/>
</dbReference>
<dbReference type="PANTHER" id="PTHR43630:SF2">
    <property type="entry name" value="GLYCOSYLTRANSFERASE"/>
    <property type="match status" value="1"/>
</dbReference>
<dbReference type="AlphaFoldDB" id="A0A517DX80"/>
<dbReference type="PROSITE" id="PS50005">
    <property type="entry name" value="TPR"/>
    <property type="match status" value="2"/>
</dbReference>
<dbReference type="Gene3D" id="1.25.40.10">
    <property type="entry name" value="Tetratricopeptide repeat domain"/>
    <property type="match status" value="1"/>
</dbReference>
<dbReference type="GO" id="GO:0016740">
    <property type="term" value="F:transferase activity"/>
    <property type="evidence" value="ECO:0007669"/>
    <property type="project" value="UniProtKB-KW"/>
</dbReference>
<dbReference type="InterPro" id="IPR001173">
    <property type="entry name" value="Glyco_trans_2-like"/>
</dbReference>
<keyword evidence="1" id="KW-0802">TPR repeat</keyword>
<evidence type="ECO:0000256" key="1">
    <source>
        <dbReference type="PROSITE-ProRule" id="PRU00339"/>
    </source>
</evidence>
<evidence type="ECO:0000259" key="2">
    <source>
        <dbReference type="Pfam" id="PF00535"/>
    </source>
</evidence>
<feature type="domain" description="Glycosyltransferase 2-like" evidence="2">
    <location>
        <begin position="4"/>
        <end position="86"/>
    </location>
</feature>
<dbReference type="Pfam" id="PF00535">
    <property type="entry name" value="Glycos_transf_2"/>
    <property type="match status" value="1"/>
</dbReference>
<dbReference type="Proteomes" id="UP000320776">
    <property type="component" value="Chromosome"/>
</dbReference>
<dbReference type="InterPro" id="IPR019734">
    <property type="entry name" value="TPR_rpt"/>
</dbReference>
<keyword evidence="4" id="KW-1185">Reference proteome</keyword>
<organism evidence="3 4">
    <name type="scientific">Sporomusa termitida</name>
    <dbReference type="NCBI Taxonomy" id="2377"/>
    <lineage>
        <taxon>Bacteria</taxon>
        <taxon>Bacillati</taxon>
        <taxon>Bacillota</taxon>
        <taxon>Negativicutes</taxon>
        <taxon>Selenomonadales</taxon>
        <taxon>Sporomusaceae</taxon>
        <taxon>Sporomusa</taxon>
    </lineage>
</organism>
<reference evidence="3 4" key="1">
    <citation type="submission" date="2019-02" db="EMBL/GenBank/DDBJ databases">
        <title>Closed genome of Sporomusa termitida DSM 4440.</title>
        <authorList>
            <person name="Poehlein A."/>
            <person name="Daniel R."/>
        </authorList>
    </citation>
    <scope>NUCLEOTIDE SEQUENCE [LARGE SCALE GENOMIC DNA]</scope>
    <source>
        <strain evidence="3 4">DSM 4440</strain>
    </source>
</reference>
<feature type="repeat" description="TPR" evidence="1">
    <location>
        <begin position="320"/>
        <end position="353"/>
    </location>
</feature>
<accession>A0A517DX80</accession>
<dbReference type="Gene3D" id="3.90.550.10">
    <property type="entry name" value="Spore Coat Polysaccharide Biosynthesis Protein SpsA, Chain A"/>
    <property type="match status" value="1"/>
</dbReference>
<keyword evidence="3" id="KW-0808">Transferase</keyword>
<dbReference type="CDD" id="cd02511">
    <property type="entry name" value="Beta4Glucosyltransferase"/>
    <property type="match status" value="1"/>
</dbReference>
<dbReference type="SUPFAM" id="SSF48452">
    <property type="entry name" value="TPR-like"/>
    <property type="match status" value="2"/>
</dbReference>
<protein>
    <submittedName>
        <fullName evidence="3">Peptide S-glycosyltransferase, SunS family</fullName>
    </submittedName>
</protein>
<dbReference type="PANTHER" id="PTHR43630">
    <property type="entry name" value="POLY-BETA-1,6-N-ACETYL-D-GLUCOSAMINE SYNTHASE"/>
    <property type="match status" value="1"/>
</dbReference>
<proteinExistence type="predicted"/>
<dbReference type="SUPFAM" id="SSF53448">
    <property type="entry name" value="Nucleotide-diphospho-sugar transferases"/>
    <property type="match status" value="1"/>
</dbReference>
<evidence type="ECO:0000313" key="3">
    <source>
        <dbReference type="EMBL" id="QDR81960.1"/>
    </source>
</evidence>
<dbReference type="InterPro" id="IPR029044">
    <property type="entry name" value="Nucleotide-diphossugar_trans"/>
</dbReference>
<gene>
    <name evidence="3" type="ORF">SPTER_33800</name>
</gene>
<dbReference type="KEGG" id="sted:SPTER_33800"/>